<dbReference type="Pfam" id="PF09836">
    <property type="entry name" value="DUF2063"/>
    <property type="match status" value="1"/>
</dbReference>
<dbReference type="EMBL" id="FQUH01000012">
    <property type="protein sequence ID" value="SHF55934.1"/>
    <property type="molecule type" value="Genomic_DNA"/>
</dbReference>
<proteinExistence type="predicted"/>
<keyword evidence="3" id="KW-1185">Reference proteome</keyword>
<protein>
    <submittedName>
        <fullName evidence="2">Putative DNA-binding domain-containing protein</fullName>
    </submittedName>
</protein>
<name>A0A1M5CME7_VIBGA</name>
<dbReference type="InterPro" id="IPR044922">
    <property type="entry name" value="DUF2063_N_sf"/>
</dbReference>
<sequence>MQQQFSQSILMQSDEVLPQIDAISIAEKQARFAVYRNNIYHSLTEALEEIYPVCQQLVGEDFFRMLAGHFIQHYPPSSPILSEYGEYFAEFSSTIPQLSSLPYFSELAKLEYQLLQLTHAADIPTLSISDIQNHLAECADPTQSVWQLTEPCLLWQTSYAVGLIYQAHQPDSGLILSDIQWDKSEYLLLTKRERYGVFYALSADEFHLLQQLQQGVTLAQASQAIAPAHFPELFSTLLQKPIIRAILPQ</sequence>
<evidence type="ECO:0000259" key="1">
    <source>
        <dbReference type="Pfam" id="PF09836"/>
    </source>
</evidence>
<evidence type="ECO:0000313" key="3">
    <source>
        <dbReference type="Proteomes" id="UP000184159"/>
    </source>
</evidence>
<dbReference type="RefSeq" id="WP_072960129.1">
    <property type="nucleotide sequence ID" value="NZ_FQUH01000012.1"/>
</dbReference>
<gene>
    <name evidence="2" type="ORF">SAMN02745781_02616</name>
</gene>
<reference evidence="3" key="1">
    <citation type="submission" date="2016-11" db="EMBL/GenBank/DDBJ databases">
        <authorList>
            <person name="Varghese N."/>
            <person name="Submissions S."/>
        </authorList>
    </citation>
    <scope>NUCLEOTIDE SEQUENCE [LARGE SCALE GENOMIC DNA]</scope>
    <source>
        <strain evidence="3">DSM 21264</strain>
    </source>
</reference>
<dbReference type="AlphaFoldDB" id="A0A1M5CME7"/>
<dbReference type="GO" id="GO:0003677">
    <property type="term" value="F:DNA binding"/>
    <property type="evidence" value="ECO:0007669"/>
    <property type="project" value="UniProtKB-KW"/>
</dbReference>
<organism evidence="2 3">
    <name type="scientific">Vibrio gazogenes DSM 21264 = NBRC 103151</name>
    <dbReference type="NCBI Taxonomy" id="1123492"/>
    <lineage>
        <taxon>Bacteria</taxon>
        <taxon>Pseudomonadati</taxon>
        <taxon>Pseudomonadota</taxon>
        <taxon>Gammaproteobacteria</taxon>
        <taxon>Vibrionales</taxon>
        <taxon>Vibrionaceae</taxon>
        <taxon>Vibrio</taxon>
    </lineage>
</organism>
<feature type="domain" description="Putative DNA-binding" evidence="1">
    <location>
        <begin position="1"/>
        <end position="91"/>
    </location>
</feature>
<accession>A0A1M5CME7</accession>
<dbReference type="InterPro" id="IPR018640">
    <property type="entry name" value="DUF2063"/>
</dbReference>
<evidence type="ECO:0000313" key="2">
    <source>
        <dbReference type="EMBL" id="SHF55934.1"/>
    </source>
</evidence>
<dbReference type="Proteomes" id="UP000184159">
    <property type="component" value="Unassembled WGS sequence"/>
</dbReference>
<keyword evidence="2" id="KW-0238">DNA-binding</keyword>
<dbReference type="Gene3D" id="1.10.150.690">
    <property type="entry name" value="DUF2063"/>
    <property type="match status" value="1"/>
</dbReference>